<dbReference type="InterPro" id="IPR033130">
    <property type="entry name" value="RNase_T2_His_AS_2"/>
</dbReference>
<evidence type="ECO:0000313" key="3">
    <source>
        <dbReference type="Proteomes" id="UP001363151"/>
    </source>
</evidence>
<sequence>MRAPLLALALAAAARAAAPALRGAETPYFEQLSAEQDAARGDSKMDCGSGVDLCGVLTLCSGLGSGAYEHPAPSVHGLWPEVGSYGTSQCIAPSGSKADPTSVVDCYSATDDDSAAIISFETHEWDKHGQCAAAIDAEDFLTTVCDLAEKPLALMATTRTAGGSLDDMKAAVEHGGYEVFGTDATNSQLLLSACASSDKKWKLAAVADFPTACGDWAFNAAKTAIARVRQIVAPSAPALSTAPAL</sequence>
<evidence type="ECO:0000256" key="1">
    <source>
        <dbReference type="SAM" id="SignalP"/>
    </source>
</evidence>
<evidence type="ECO:0000313" key="2">
    <source>
        <dbReference type="EMBL" id="KAK7239852.1"/>
    </source>
</evidence>
<keyword evidence="1" id="KW-0732">Signal</keyword>
<proteinExistence type="predicted"/>
<reference evidence="2 3" key="1">
    <citation type="submission" date="2024-03" db="EMBL/GenBank/DDBJ databases">
        <title>Aureococcus anophagefferens CCMP1851 and Kratosvirus quantuckense: Draft genome of a second virus-susceptible host strain in the model system.</title>
        <authorList>
            <person name="Chase E."/>
            <person name="Truchon A.R."/>
            <person name="Schepens W."/>
            <person name="Wilhelm S.W."/>
        </authorList>
    </citation>
    <scope>NUCLEOTIDE SEQUENCE [LARGE SCALE GENOMIC DNA]</scope>
    <source>
        <strain evidence="2 3">CCMP1851</strain>
    </source>
</reference>
<organism evidence="2 3">
    <name type="scientific">Aureococcus anophagefferens</name>
    <name type="common">Harmful bloom alga</name>
    <dbReference type="NCBI Taxonomy" id="44056"/>
    <lineage>
        <taxon>Eukaryota</taxon>
        <taxon>Sar</taxon>
        <taxon>Stramenopiles</taxon>
        <taxon>Ochrophyta</taxon>
        <taxon>Pelagophyceae</taxon>
        <taxon>Pelagomonadales</taxon>
        <taxon>Pelagomonadaceae</taxon>
        <taxon>Aureococcus</taxon>
    </lineage>
</organism>
<dbReference type="EMBL" id="JBBJCI010000222">
    <property type="protein sequence ID" value="KAK7239852.1"/>
    <property type="molecule type" value="Genomic_DNA"/>
</dbReference>
<feature type="signal peptide" evidence="1">
    <location>
        <begin position="1"/>
        <end position="16"/>
    </location>
</feature>
<protein>
    <submittedName>
        <fullName evidence="2">Ribonuclease T2</fullName>
    </submittedName>
</protein>
<dbReference type="InterPro" id="IPR036430">
    <property type="entry name" value="RNase_T2-like_sf"/>
</dbReference>
<dbReference type="SUPFAM" id="SSF55895">
    <property type="entry name" value="Ribonuclease Rh-like"/>
    <property type="match status" value="1"/>
</dbReference>
<feature type="chain" id="PRO_5045876162" evidence="1">
    <location>
        <begin position="17"/>
        <end position="245"/>
    </location>
</feature>
<dbReference type="PROSITE" id="PS00531">
    <property type="entry name" value="RNASE_T2_2"/>
    <property type="match status" value="1"/>
</dbReference>
<dbReference type="Proteomes" id="UP001363151">
    <property type="component" value="Unassembled WGS sequence"/>
</dbReference>
<gene>
    <name evidence="2" type="ORF">SO694_00029374</name>
</gene>
<name>A0ABR1FVV8_AURAN</name>
<dbReference type="Gene3D" id="3.90.730.10">
    <property type="entry name" value="Ribonuclease T2-like"/>
    <property type="match status" value="1"/>
</dbReference>
<keyword evidence="3" id="KW-1185">Reference proteome</keyword>
<comment type="caution">
    <text evidence="2">The sequence shown here is derived from an EMBL/GenBank/DDBJ whole genome shotgun (WGS) entry which is preliminary data.</text>
</comment>
<accession>A0ABR1FVV8</accession>